<dbReference type="Proteomes" id="UP000800040">
    <property type="component" value="Unassembled WGS sequence"/>
</dbReference>
<name>A0A6A5K5L2_9PLEO</name>
<organism evidence="2 3">
    <name type="scientific">Decorospora gaudefroyi</name>
    <dbReference type="NCBI Taxonomy" id="184978"/>
    <lineage>
        <taxon>Eukaryota</taxon>
        <taxon>Fungi</taxon>
        <taxon>Dikarya</taxon>
        <taxon>Ascomycota</taxon>
        <taxon>Pezizomycotina</taxon>
        <taxon>Dothideomycetes</taxon>
        <taxon>Pleosporomycetidae</taxon>
        <taxon>Pleosporales</taxon>
        <taxon>Pleosporineae</taxon>
        <taxon>Pleosporaceae</taxon>
        <taxon>Decorospora</taxon>
    </lineage>
</organism>
<dbReference type="OrthoDB" id="5958943at2759"/>
<gene>
    <name evidence="2" type="ORF">BDW02DRAFT_573381</name>
</gene>
<evidence type="ECO:0008006" key="4">
    <source>
        <dbReference type="Google" id="ProtNLM"/>
    </source>
</evidence>
<protein>
    <recommendedName>
        <fullName evidence="4">C6 transcription factor AlcR</fullName>
    </recommendedName>
</protein>
<dbReference type="AlphaFoldDB" id="A0A6A5K5L2"/>
<feature type="region of interest" description="Disordered" evidence="1">
    <location>
        <begin position="118"/>
        <end position="139"/>
    </location>
</feature>
<evidence type="ECO:0000313" key="3">
    <source>
        <dbReference type="Proteomes" id="UP000800040"/>
    </source>
</evidence>
<sequence length="788" mass="87089">MPASDHIPPPGTDSTELGVTFGDFPCGASMFAIDPTMALFQQPSPMSQEDGLRPGLDQLNGVPEEYWTPIECDSGKGSSLGTLSEFSDDHLERDSRIASNTTSNGLITAVTPAQRAVSCTGRKRRRRSPSTSNSNGAPPYPAISFASDLLSSTNNAYLNESLLRIYHDSFENALACWVTERTCPYSAKSDHLLATNARPDWNRIYYRVCRLDRLASATRRRKLTDNEDKAASRALNLAVFAFASQWAQSSQRSRMRYPFRTVSDDRGSEVFSGEEGIYPPSGIEFDRTIQISTWHEARSALQKAGDVESFRVVLAQIIFALTQKPVEADDGNQDSSVLVLTADSINSEAERKEQAGNGKPIDAVDGDMEECEGLMAKLDLAIEADGPPVHLESGLRLIHSLRSRMAMCGGARRSRPEVPRCASSRRSSGMRFEDADRATVDLLFWLGVMFDTLSAAMHKRPLVVSDEDSDIVLNESMQKEQTASKGSEPVATDSGEGLWDEYLFSRQQEHSPATPTRWPCSFDQAAASLCDAAPVKVLLFRRVCRIQTLLTRNTRGRKVEESISAALDVCNHWQSLYAPFIRDCIQNHDRLPPRVQSWYVCVAGHWHLAALLLADLVEIVDESELGLATATEQRISSLFLARFRESNCRVLSDLAKCACPREDASFPQSREFHFAVSEGALLTEPWTEVLIRAFAKAGVLLLESDALLSSILDQEDAFQRADHCIKALWFLGRKSDMALSAAKILGNALKQRRKSAHDRVSDMSIFLEGDLWQGLDGLDGAFGPDCEP</sequence>
<evidence type="ECO:0000313" key="2">
    <source>
        <dbReference type="EMBL" id="KAF1830087.1"/>
    </source>
</evidence>
<dbReference type="EMBL" id="ML975411">
    <property type="protein sequence ID" value="KAF1830087.1"/>
    <property type="molecule type" value="Genomic_DNA"/>
</dbReference>
<proteinExistence type="predicted"/>
<reference evidence="2" key="1">
    <citation type="submission" date="2020-01" db="EMBL/GenBank/DDBJ databases">
        <authorList>
            <consortium name="DOE Joint Genome Institute"/>
            <person name="Haridas S."/>
            <person name="Albert R."/>
            <person name="Binder M."/>
            <person name="Bloem J."/>
            <person name="Labutti K."/>
            <person name="Salamov A."/>
            <person name="Andreopoulos B."/>
            <person name="Baker S.E."/>
            <person name="Barry K."/>
            <person name="Bills G."/>
            <person name="Bluhm B.H."/>
            <person name="Cannon C."/>
            <person name="Castanera R."/>
            <person name="Culley D.E."/>
            <person name="Daum C."/>
            <person name="Ezra D."/>
            <person name="Gonzalez J.B."/>
            <person name="Henrissat B."/>
            <person name="Kuo A."/>
            <person name="Liang C."/>
            <person name="Lipzen A."/>
            <person name="Lutzoni F."/>
            <person name="Magnuson J."/>
            <person name="Mondo S."/>
            <person name="Nolan M."/>
            <person name="Ohm R."/>
            <person name="Pangilinan J."/>
            <person name="Park H.-J."/>
            <person name="Ramirez L."/>
            <person name="Alfaro M."/>
            <person name="Sun H."/>
            <person name="Tritt A."/>
            <person name="Yoshinaga Y."/>
            <person name="Zwiers L.-H."/>
            <person name="Turgeon B.G."/>
            <person name="Goodwin S.B."/>
            <person name="Spatafora J.W."/>
            <person name="Crous P.W."/>
            <person name="Grigoriev I.V."/>
        </authorList>
    </citation>
    <scope>NUCLEOTIDE SEQUENCE</scope>
    <source>
        <strain evidence="2">P77</strain>
    </source>
</reference>
<keyword evidence="3" id="KW-1185">Reference proteome</keyword>
<accession>A0A6A5K5L2</accession>
<evidence type="ECO:0000256" key="1">
    <source>
        <dbReference type="SAM" id="MobiDB-lite"/>
    </source>
</evidence>